<keyword evidence="6" id="KW-0732">Signal</keyword>
<feature type="transmembrane region" description="Helical" evidence="5">
    <location>
        <begin position="149"/>
        <end position="172"/>
    </location>
</feature>
<dbReference type="InterPro" id="IPR018499">
    <property type="entry name" value="Tetraspanin/Peripherin"/>
</dbReference>
<dbReference type="InParanoid" id="A0A7R8UHT9"/>
<feature type="transmembrane region" description="Helical" evidence="5">
    <location>
        <begin position="179"/>
        <end position="203"/>
    </location>
</feature>
<organism evidence="7 8">
    <name type="scientific">Hermetia illucens</name>
    <name type="common">Black soldier fly</name>
    <dbReference type="NCBI Taxonomy" id="343691"/>
    <lineage>
        <taxon>Eukaryota</taxon>
        <taxon>Metazoa</taxon>
        <taxon>Ecdysozoa</taxon>
        <taxon>Arthropoda</taxon>
        <taxon>Hexapoda</taxon>
        <taxon>Insecta</taxon>
        <taxon>Pterygota</taxon>
        <taxon>Neoptera</taxon>
        <taxon>Endopterygota</taxon>
        <taxon>Diptera</taxon>
        <taxon>Brachycera</taxon>
        <taxon>Stratiomyomorpha</taxon>
        <taxon>Stratiomyidae</taxon>
        <taxon>Hermetiinae</taxon>
        <taxon>Hermetia</taxon>
    </lineage>
</organism>
<name>A0A7R8UHT9_HERIL</name>
<comment type="subcellular location">
    <subcellularLocation>
        <location evidence="1">Membrane</location>
        <topology evidence="1">Multi-pass membrane protein</topology>
    </subcellularLocation>
</comment>
<reference evidence="7 8" key="1">
    <citation type="submission" date="2020-11" db="EMBL/GenBank/DDBJ databases">
        <authorList>
            <person name="Wallbank WR R."/>
            <person name="Pardo Diaz C."/>
            <person name="Kozak K."/>
            <person name="Martin S."/>
            <person name="Jiggins C."/>
            <person name="Moest M."/>
            <person name="Warren A I."/>
            <person name="Generalovic N T."/>
            <person name="Byers J.R.P. K."/>
            <person name="Montejo-Kovacevich G."/>
            <person name="Yen C E."/>
        </authorList>
    </citation>
    <scope>NUCLEOTIDE SEQUENCE [LARGE SCALE GENOMIC DNA]</scope>
</reference>
<dbReference type="SUPFAM" id="SSF48652">
    <property type="entry name" value="Tetraspanin"/>
    <property type="match status" value="1"/>
</dbReference>
<gene>
    <name evidence="7" type="ORF">HERILL_LOCUS4245</name>
</gene>
<keyword evidence="8" id="KW-1185">Reference proteome</keyword>
<dbReference type="EMBL" id="LR899010">
    <property type="protein sequence ID" value="CAD7081122.1"/>
    <property type="molecule type" value="Genomic_DNA"/>
</dbReference>
<keyword evidence="4 5" id="KW-0472">Membrane</keyword>
<dbReference type="Pfam" id="PF00335">
    <property type="entry name" value="Tetraspanin"/>
    <property type="match status" value="1"/>
</dbReference>
<feature type="transmembrane region" description="Helical" evidence="5">
    <location>
        <begin position="107"/>
        <end position="129"/>
    </location>
</feature>
<dbReference type="PANTHER" id="PTHR19282:SF527">
    <property type="entry name" value="TETRASPANIN"/>
    <property type="match status" value="1"/>
</dbReference>
<evidence type="ECO:0008006" key="9">
    <source>
        <dbReference type="Google" id="ProtNLM"/>
    </source>
</evidence>
<feature type="signal peptide" evidence="6">
    <location>
        <begin position="1"/>
        <end position="21"/>
    </location>
</feature>
<keyword evidence="3 5" id="KW-1133">Transmembrane helix</keyword>
<evidence type="ECO:0000313" key="7">
    <source>
        <dbReference type="EMBL" id="CAD7081122.1"/>
    </source>
</evidence>
<dbReference type="GO" id="GO:0005886">
    <property type="term" value="C:plasma membrane"/>
    <property type="evidence" value="ECO:0007669"/>
    <property type="project" value="TreeGrafter"/>
</dbReference>
<evidence type="ECO:0000256" key="3">
    <source>
        <dbReference type="ARBA" id="ARBA00022989"/>
    </source>
</evidence>
<sequence length="327" mass="37161">MNSLRMLQIWVLMQWTQLCEIHVGKRANLIQFKSEVAGYQPDICKKQVPRSALSERLYGRAEVFSVYIERVIKLGIFELNSFELREYKEDRMGFGGRMDCCGQFVKYSLFIANFIMFIGGACVFGLGVWTIVDRSFVNELLGTNLFSGAVYVLTITSALVCILSFLGCMGAVKEVKCLLLTYFIIVFLLFVTMLIGGILGYVFRQQILQTMRQEMYSSLKFYGNRREITQAWDLTQERLKCCGIDSWHDWQLTGRIPESCCRETYGGQRQPCSESPSPLSLYSKGCLNTTTYFIQDHAAIIGASGIAVAILMIFGMIFSCSLFNMIE</sequence>
<dbReference type="FunCoup" id="A0A7R8UHT9">
    <property type="interactions" value="42"/>
</dbReference>
<dbReference type="AlphaFoldDB" id="A0A7R8UHT9"/>
<dbReference type="Proteomes" id="UP000594454">
    <property type="component" value="Chromosome 2"/>
</dbReference>
<dbReference type="PANTHER" id="PTHR19282">
    <property type="entry name" value="TETRASPANIN"/>
    <property type="match status" value="1"/>
</dbReference>
<evidence type="ECO:0000313" key="8">
    <source>
        <dbReference type="Proteomes" id="UP000594454"/>
    </source>
</evidence>
<dbReference type="PRINTS" id="PR00259">
    <property type="entry name" value="TMFOUR"/>
</dbReference>
<dbReference type="OrthoDB" id="438211at2759"/>
<dbReference type="InterPro" id="IPR008952">
    <property type="entry name" value="Tetraspanin_EC2_sf"/>
</dbReference>
<evidence type="ECO:0000256" key="4">
    <source>
        <dbReference type="ARBA" id="ARBA00023136"/>
    </source>
</evidence>
<evidence type="ECO:0000256" key="6">
    <source>
        <dbReference type="SAM" id="SignalP"/>
    </source>
</evidence>
<feature type="transmembrane region" description="Helical" evidence="5">
    <location>
        <begin position="298"/>
        <end position="323"/>
    </location>
</feature>
<dbReference type="Gene3D" id="1.10.1450.10">
    <property type="entry name" value="Tetraspanin"/>
    <property type="match status" value="1"/>
</dbReference>
<proteinExistence type="predicted"/>
<evidence type="ECO:0000256" key="5">
    <source>
        <dbReference type="SAM" id="Phobius"/>
    </source>
</evidence>
<protein>
    <recommendedName>
        <fullName evidence="9">Tetraspanin</fullName>
    </recommendedName>
</protein>
<evidence type="ECO:0000256" key="1">
    <source>
        <dbReference type="ARBA" id="ARBA00004141"/>
    </source>
</evidence>
<evidence type="ECO:0000256" key="2">
    <source>
        <dbReference type="ARBA" id="ARBA00022692"/>
    </source>
</evidence>
<feature type="chain" id="PRO_5030606616" description="Tetraspanin" evidence="6">
    <location>
        <begin position="22"/>
        <end position="327"/>
    </location>
</feature>
<accession>A0A7R8UHT9</accession>
<keyword evidence="2 5" id="KW-0812">Transmembrane</keyword>